<dbReference type="InterPro" id="IPR051321">
    <property type="entry name" value="PHA/PHB_synthase"/>
</dbReference>
<dbReference type="Proteomes" id="UP000187251">
    <property type="component" value="Unassembled WGS sequence"/>
</dbReference>
<reference evidence="6 7" key="1">
    <citation type="submission" date="2016-09" db="EMBL/GenBank/DDBJ databases">
        <title>Phylogenomics of Achromobacter.</title>
        <authorList>
            <person name="Jeukens J."/>
            <person name="Freschi L."/>
            <person name="Vincent A.T."/>
            <person name="Emond-Rheault J.-G."/>
            <person name="Kukavica-Ibrulj I."/>
            <person name="Charette S.J."/>
            <person name="Levesque R.C."/>
        </authorList>
    </citation>
    <scope>NUCLEOTIDE SEQUENCE [LARGE SCALE GENOMIC DNA]</scope>
    <source>
        <strain evidence="6 7">AUS488</strain>
    </source>
</reference>
<dbReference type="GO" id="GO:0016746">
    <property type="term" value="F:acyltransferase activity"/>
    <property type="evidence" value="ECO:0007669"/>
    <property type="project" value="UniProtKB-KW"/>
</dbReference>
<sequence>MNANLSASGPLPVSVAPDVLADIQAEFSREWQRLCDDARRGALVPPADRRFGGEAWAASGQHLLMAHTYLLSARAMSRMVDAAQVSEPMRDRLRFSIMQWVDALSPSNFLALNPDAQQSIVESAGRALNEGLANLLGDVKKGRITQTDETQFEIGRNVAVTPGDVVFENALFQLIQYAPTTATVHEIPLVIVPPNINKFYILDLQPDNSFVRHAVEQGFTVFLISWRNPLASDTDGVDRASWSDYLDDAVLQALRVASDITRQPQVNALGFCVGGTMLASALALAEARGEHPVAALTLLTSLLDFHDTGILNVFVDEAHALLRDHQLGNGGLMPGRDLATTFSFLRPNELVWNYVVGNYLKGQKPPAFDLLFWNGDSTNLPGPFFSWYFRNTYLENNLKVPGRAHAAGLPLDLTRLAMPAYIFGSREDHIVPWVSAYASTQVLRGPQRFVLGASGHIAGVVNPPAKKRRSYWVADNMGGVGQPLPGDPNAWLAQAQEKPGSWWPDWAVWLAGHSGKQVKARAKSGNARYRPIEPAPGRYVKVRAA</sequence>
<dbReference type="PANTHER" id="PTHR36837:SF5">
    <property type="entry name" value="POLY-3-HYDROXYBUTYRATE SYNTHASE"/>
    <property type="match status" value="1"/>
</dbReference>
<proteinExistence type="predicted"/>
<feature type="domain" description="Poly-beta-hydroxybutyrate polymerase N-terminal" evidence="5">
    <location>
        <begin position="48"/>
        <end position="213"/>
    </location>
</feature>
<organism evidence="6 7">
    <name type="scientific">Alcaligenes xylosoxydans xylosoxydans</name>
    <name type="common">Achromobacter xylosoxidans</name>
    <dbReference type="NCBI Taxonomy" id="85698"/>
    <lineage>
        <taxon>Bacteria</taxon>
        <taxon>Pseudomonadati</taxon>
        <taxon>Pseudomonadota</taxon>
        <taxon>Betaproteobacteria</taxon>
        <taxon>Burkholderiales</taxon>
        <taxon>Alcaligenaceae</taxon>
        <taxon>Achromobacter</taxon>
    </lineage>
</organism>
<dbReference type="RefSeq" id="WP_076411131.1">
    <property type="nucleotide sequence ID" value="NZ_AP028040.1"/>
</dbReference>
<dbReference type="OrthoDB" id="7208816at2"/>
<comment type="subcellular location">
    <subcellularLocation>
        <location evidence="1">Cytoplasm</location>
    </subcellularLocation>
</comment>
<comment type="caution">
    <text evidence="6">The sequence shown here is derived from an EMBL/GenBank/DDBJ whole genome shotgun (WGS) entry which is preliminary data.</text>
</comment>
<evidence type="ECO:0000313" key="7">
    <source>
        <dbReference type="Proteomes" id="UP000187251"/>
    </source>
</evidence>
<dbReference type="Pfam" id="PF07167">
    <property type="entry name" value="PhaC_N"/>
    <property type="match status" value="1"/>
</dbReference>
<evidence type="ECO:0000256" key="4">
    <source>
        <dbReference type="ARBA" id="ARBA00023315"/>
    </source>
</evidence>
<dbReference type="AlphaFoldDB" id="A0A1R1JW80"/>
<evidence type="ECO:0000313" key="6">
    <source>
        <dbReference type="EMBL" id="OMG89474.1"/>
    </source>
</evidence>
<protein>
    <submittedName>
        <fullName evidence="6">Class I poly(R)-hydroxyalkanoic acid synthase</fullName>
    </submittedName>
</protein>
<accession>A0A1R1JW80</accession>
<dbReference type="NCBIfam" id="TIGR01838">
    <property type="entry name" value="PHA_synth_I"/>
    <property type="match status" value="1"/>
</dbReference>
<dbReference type="GO" id="GO:0005737">
    <property type="term" value="C:cytoplasm"/>
    <property type="evidence" value="ECO:0007669"/>
    <property type="project" value="UniProtKB-SubCell"/>
</dbReference>
<keyword evidence="3" id="KW-0808">Transferase</keyword>
<evidence type="ECO:0000256" key="1">
    <source>
        <dbReference type="ARBA" id="ARBA00004496"/>
    </source>
</evidence>
<name>A0A1R1JW80_ALCXX</name>
<dbReference type="GO" id="GO:0042619">
    <property type="term" value="P:poly-hydroxybutyrate biosynthetic process"/>
    <property type="evidence" value="ECO:0007669"/>
    <property type="project" value="InterPro"/>
</dbReference>
<keyword evidence="2" id="KW-0963">Cytoplasm</keyword>
<evidence type="ECO:0000259" key="5">
    <source>
        <dbReference type="Pfam" id="PF07167"/>
    </source>
</evidence>
<keyword evidence="4" id="KW-0012">Acyltransferase</keyword>
<dbReference type="EMBL" id="MJMN01000010">
    <property type="protein sequence ID" value="OMG89474.1"/>
    <property type="molecule type" value="Genomic_DNA"/>
</dbReference>
<dbReference type="SUPFAM" id="SSF53474">
    <property type="entry name" value="alpha/beta-Hydrolases"/>
    <property type="match status" value="1"/>
</dbReference>
<dbReference type="InterPro" id="IPR010941">
    <property type="entry name" value="PhaC_N"/>
</dbReference>
<evidence type="ECO:0000256" key="3">
    <source>
        <dbReference type="ARBA" id="ARBA00022679"/>
    </source>
</evidence>
<dbReference type="PANTHER" id="PTHR36837">
    <property type="entry name" value="POLY(3-HYDROXYALKANOATE) POLYMERASE SUBUNIT PHAC"/>
    <property type="match status" value="1"/>
</dbReference>
<dbReference type="InterPro" id="IPR029058">
    <property type="entry name" value="AB_hydrolase_fold"/>
</dbReference>
<evidence type="ECO:0000256" key="2">
    <source>
        <dbReference type="ARBA" id="ARBA00022490"/>
    </source>
</evidence>
<gene>
    <name evidence="6" type="ORF">BIZ92_24075</name>
</gene>
<dbReference type="InterPro" id="IPR010963">
    <property type="entry name" value="PHA_synth_I"/>
</dbReference>
<dbReference type="Gene3D" id="3.40.50.1820">
    <property type="entry name" value="alpha/beta hydrolase"/>
    <property type="match status" value="1"/>
</dbReference>